<dbReference type="GO" id="GO:1902201">
    <property type="term" value="P:negative regulation of bacterial-type flagellum-dependent cell motility"/>
    <property type="evidence" value="ECO:0007669"/>
    <property type="project" value="TreeGrafter"/>
</dbReference>
<name>A0A554XJY6_9BURK</name>
<keyword evidence="4" id="KW-0808">Transferase</keyword>
<dbReference type="PANTHER" id="PTHR45138">
    <property type="entry name" value="REGULATORY COMPONENTS OF SENSORY TRANSDUCTION SYSTEM"/>
    <property type="match status" value="1"/>
</dbReference>
<dbReference type="EMBL" id="VJON01000002">
    <property type="protein sequence ID" value="TSE36144.1"/>
    <property type="molecule type" value="Genomic_DNA"/>
</dbReference>
<dbReference type="NCBIfam" id="TIGR00254">
    <property type="entry name" value="GGDEF"/>
    <property type="match status" value="1"/>
</dbReference>
<dbReference type="AlphaFoldDB" id="A0A554XJY6"/>
<dbReference type="Proteomes" id="UP000318294">
    <property type="component" value="Unassembled WGS sequence"/>
</dbReference>
<accession>A0A554XJY6</accession>
<feature type="domain" description="GGDEF" evidence="3">
    <location>
        <begin position="198"/>
        <end position="234"/>
    </location>
</feature>
<comment type="catalytic activity">
    <reaction evidence="2">
        <text>2 GTP = 3',3'-c-di-GMP + 2 diphosphate</text>
        <dbReference type="Rhea" id="RHEA:24898"/>
        <dbReference type="ChEBI" id="CHEBI:33019"/>
        <dbReference type="ChEBI" id="CHEBI:37565"/>
        <dbReference type="ChEBI" id="CHEBI:58805"/>
        <dbReference type="EC" id="2.7.7.65"/>
    </reaction>
</comment>
<proteinExistence type="predicted"/>
<dbReference type="GO" id="GO:0005886">
    <property type="term" value="C:plasma membrane"/>
    <property type="evidence" value="ECO:0007669"/>
    <property type="project" value="TreeGrafter"/>
</dbReference>
<dbReference type="InterPro" id="IPR029787">
    <property type="entry name" value="Nucleotide_cyclase"/>
</dbReference>
<dbReference type="PROSITE" id="PS50887">
    <property type="entry name" value="GGDEF"/>
    <property type="match status" value="1"/>
</dbReference>
<dbReference type="Gene3D" id="3.30.70.270">
    <property type="match status" value="1"/>
</dbReference>
<dbReference type="EC" id="2.7.7.65" evidence="1"/>
<reference evidence="4 5" key="1">
    <citation type="submission" date="2019-07" db="EMBL/GenBank/DDBJ databases">
        <title>Tepidimonas charontis SPSP-6 draft genome.</title>
        <authorList>
            <person name="Da Costa M.S."/>
            <person name="Froufe H.J.C."/>
            <person name="Egas C."/>
            <person name="Albuquerque L."/>
        </authorList>
    </citation>
    <scope>NUCLEOTIDE SEQUENCE [LARGE SCALE GENOMIC DNA]</scope>
    <source>
        <strain evidence="4 5">SPSP-6</strain>
    </source>
</reference>
<keyword evidence="5" id="KW-1185">Reference proteome</keyword>
<evidence type="ECO:0000259" key="3">
    <source>
        <dbReference type="PROSITE" id="PS50887"/>
    </source>
</evidence>
<dbReference type="GO" id="GO:0043709">
    <property type="term" value="P:cell adhesion involved in single-species biofilm formation"/>
    <property type="evidence" value="ECO:0007669"/>
    <property type="project" value="TreeGrafter"/>
</dbReference>
<dbReference type="RefSeq" id="WP_236640079.1">
    <property type="nucleotide sequence ID" value="NZ_VJON01000002.1"/>
</dbReference>
<evidence type="ECO:0000256" key="1">
    <source>
        <dbReference type="ARBA" id="ARBA00012528"/>
    </source>
</evidence>
<dbReference type="PANTHER" id="PTHR45138:SF9">
    <property type="entry name" value="DIGUANYLATE CYCLASE DGCM-RELATED"/>
    <property type="match status" value="1"/>
</dbReference>
<evidence type="ECO:0000256" key="2">
    <source>
        <dbReference type="ARBA" id="ARBA00034247"/>
    </source>
</evidence>
<keyword evidence="4" id="KW-0548">Nucleotidyltransferase</keyword>
<comment type="caution">
    <text evidence="4">The sequence shown here is derived from an EMBL/GenBank/DDBJ whole genome shotgun (WGS) entry which is preliminary data.</text>
</comment>
<dbReference type="GO" id="GO:0052621">
    <property type="term" value="F:diguanylate cyclase activity"/>
    <property type="evidence" value="ECO:0007669"/>
    <property type="project" value="UniProtKB-EC"/>
</dbReference>
<sequence>MRHVIEHLEHIQRLTRGRDRDSVDATFVEVLRALLDARRVALVQVVPTDDGERLWTRVSMERGWTEPQSASVLAALEQGPLLAADAAIAQALAQRRTLALTDTGGVRVVVPVVTDSADRLAIVVECDACASGADWAVRLVEGLARIYENFINLLDSSERDTLTGLLNRESFDDTFYRATQPGPAADDAADPRRHRGGDAYWLAVVDVDHFKSVNDRFGHLIGDEVVVADGAVAA</sequence>
<organism evidence="4 5">
    <name type="scientific">Tepidimonas charontis</name>
    <dbReference type="NCBI Taxonomy" id="2267262"/>
    <lineage>
        <taxon>Bacteria</taxon>
        <taxon>Pseudomonadati</taxon>
        <taxon>Pseudomonadota</taxon>
        <taxon>Betaproteobacteria</taxon>
        <taxon>Burkholderiales</taxon>
        <taxon>Tepidimonas</taxon>
    </lineage>
</organism>
<dbReference type="Pfam" id="PF00990">
    <property type="entry name" value="GGDEF"/>
    <property type="match status" value="1"/>
</dbReference>
<dbReference type="InterPro" id="IPR050469">
    <property type="entry name" value="Diguanylate_Cyclase"/>
</dbReference>
<dbReference type="InterPro" id="IPR000160">
    <property type="entry name" value="GGDEF_dom"/>
</dbReference>
<gene>
    <name evidence="4" type="primary">vdcA</name>
    <name evidence="4" type="ORF">Tchar_00194</name>
</gene>
<dbReference type="SUPFAM" id="SSF55073">
    <property type="entry name" value="Nucleotide cyclase"/>
    <property type="match status" value="1"/>
</dbReference>
<protein>
    <recommendedName>
        <fullName evidence="1">diguanylate cyclase</fullName>
        <ecNumber evidence="1">2.7.7.65</ecNumber>
    </recommendedName>
</protein>
<evidence type="ECO:0000313" key="4">
    <source>
        <dbReference type="EMBL" id="TSE36144.1"/>
    </source>
</evidence>
<evidence type="ECO:0000313" key="5">
    <source>
        <dbReference type="Proteomes" id="UP000318294"/>
    </source>
</evidence>
<dbReference type="InterPro" id="IPR043128">
    <property type="entry name" value="Rev_trsase/Diguanyl_cyclase"/>
</dbReference>